<dbReference type="Proteomes" id="UP000315971">
    <property type="component" value="Unassembled WGS sequence"/>
</dbReference>
<keyword evidence="5" id="KW-1185">Reference proteome</keyword>
<evidence type="ECO:0000313" key="4">
    <source>
        <dbReference type="EMBL" id="SMO52448.1"/>
    </source>
</evidence>
<accession>A0A521BZ75</accession>
<dbReference type="PANTHER" id="PTHR43165:SF1">
    <property type="entry name" value="PHOSPHODIESTERASE MJ0936"/>
    <property type="match status" value="1"/>
</dbReference>
<evidence type="ECO:0000256" key="2">
    <source>
        <dbReference type="RuleBase" id="RU362039"/>
    </source>
</evidence>
<keyword evidence="2" id="KW-0479">Metal-binding</keyword>
<evidence type="ECO:0000313" key="5">
    <source>
        <dbReference type="Proteomes" id="UP000315971"/>
    </source>
</evidence>
<dbReference type="OrthoDB" id="9813918at2"/>
<dbReference type="RefSeq" id="WP_142602318.1">
    <property type="nucleotide sequence ID" value="NZ_FXSZ01000003.1"/>
</dbReference>
<organism evidence="4 5">
    <name type="scientific">Solitalea koreensis</name>
    <dbReference type="NCBI Taxonomy" id="543615"/>
    <lineage>
        <taxon>Bacteria</taxon>
        <taxon>Pseudomonadati</taxon>
        <taxon>Bacteroidota</taxon>
        <taxon>Sphingobacteriia</taxon>
        <taxon>Sphingobacteriales</taxon>
        <taxon>Sphingobacteriaceae</taxon>
        <taxon>Solitalea</taxon>
    </lineage>
</organism>
<proteinExistence type="inferred from homology"/>
<dbReference type="InterPro" id="IPR000979">
    <property type="entry name" value="Phosphodiesterase_MJ0936/Vps29"/>
</dbReference>
<dbReference type="InterPro" id="IPR029052">
    <property type="entry name" value="Metallo-depent_PP-like"/>
</dbReference>
<dbReference type="Pfam" id="PF12850">
    <property type="entry name" value="Metallophos_2"/>
    <property type="match status" value="1"/>
</dbReference>
<dbReference type="GO" id="GO:0016787">
    <property type="term" value="F:hydrolase activity"/>
    <property type="evidence" value="ECO:0007669"/>
    <property type="project" value="UniProtKB-UniRule"/>
</dbReference>
<dbReference type="EMBL" id="FXSZ01000003">
    <property type="protein sequence ID" value="SMO52448.1"/>
    <property type="molecule type" value="Genomic_DNA"/>
</dbReference>
<gene>
    <name evidence="4" type="ORF">SAMN06265350_10366</name>
</gene>
<feature type="domain" description="Calcineurin-like phosphoesterase" evidence="3">
    <location>
        <begin position="1"/>
        <end position="158"/>
    </location>
</feature>
<dbReference type="PANTHER" id="PTHR43165">
    <property type="entry name" value="METALLOPHOSPHOESTERASE"/>
    <property type="match status" value="1"/>
</dbReference>
<name>A0A521BZ75_9SPHI</name>
<evidence type="ECO:0000259" key="3">
    <source>
        <dbReference type="Pfam" id="PF12850"/>
    </source>
</evidence>
<dbReference type="InterPro" id="IPR053193">
    <property type="entry name" value="MetalloPDE_YfcE-like"/>
</dbReference>
<dbReference type="SUPFAM" id="SSF56300">
    <property type="entry name" value="Metallo-dependent phosphatases"/>
    <property type="match status" value="1"/>
</dbReference>
<dbReference type="AlphaFoldDB" id="A0A521BZ75"/>
<dbReference type="NCBIfam" id="TIGR00040">
    <property type="entry name" value="yfcE"/>
    <property type="match status" value="1"/>
</dbReference>
<comment type="similarity">
    <text evidence="1 2">Belongs to the metallophosphoesterase superfamily. YfcE family.</text>
</comment>
<reference evidence="4 5" key="1">
    <citation type="submission" date="2017-05" db="EMBL/GenBank/DDBJ databases">
        <authorList>
            <person name="Varghese N."/>
            <person name="Submissions S."/>
        </authorList>
    </citation>
    <scope>NUCLEOTIDE SEQUENCE [LARGE SCALE GENOMIC DNA]</scope>
    <source>
        <strain evidence="4 5">DSM 21342</strain>
    </source>
</reference>
<protein>
    <recommendedName>
        <fullName evidence="2">Phosphoesterase</fullName>
        <ecNumber evidence="2">3.1.4.-</ecNumber>
    </recommendedName>
</protein>
<dbReference type="GO" id="GO:0046872">
    <property type="term" value="F:metal ion binding"/>
    <property type="evidence" value="ECO:0007669"/>
    <property type="project" value="UniProtKB-KW"/>
</dbReference>
<dbReference type="Gene3D" id="3.60.21.10">
    <property type="match status" value="1"/>
</dbReference>
<comment type="cofactor">
    <cofactor evidence="2">
        <name>a divalent metal cation</name>
        <dbReference type="ChEBI" id="CHEBI:60240"/>
    </cofactor>
</comment>
<sequence length="180" mass="20464">MKIAILSDIHDNIWNLDVILKHIQHTHTMLFCGDLCSPFVLVKIGEGYNKPIHTVFGNNDGDRAHITRLSKNYSHVHLHGEIMKETFNGNLFCVNHYPEIALEIAHSNKFDVVCHGHNHQFHISSDNKTTLINPGSVMGYLPREKKDVDPTYVIYDTVTREAEGYKLNGIKEVSLYSAIL</sequence>
<evidence type="ECO:0000256" key="1">
    <source>
        <dbReference type="ARBA" id="ARBA00008950"/>
    </source>
</evidence>
<dbReference type="EC" id="3.1.4.-" evidence="2"/>
<dbReference type="InterPro" id="IPR024654">
    <property type="entry name" value="Calcineurin-like_PHP_lpxH"/>
</dbReference>